<evidence type="ECO:0000313" key="3">
    <source>
        <dbReference type="Proteomes" id="UP000735302"/>
    </source>
</evidence>
<accession>A0AAV4DWR6</accession>
<evidence type="ECO:0000313" key="2">
    <source>
        <dbReference type="EMBL" id="GFO48472.1"/>
    </source>
</evidence>
<feature type="compositionally biased region" description="Polar residues" evidence="1">
    <location>
        <begin position="251"/>
        <end position="262"/>
    </location>
</feature>
<comment type="caution">
    <text evidence="2">The sequence shown here is derived from an EMBL/GenBank/DDBJ whole genome shotgun (WGS) entry which is preliminary data.</text>
</comment>
<name>A0AAV4DWR6_9GAST</name>
<protein>
    <recommendedName>
        <fullName evidence="4">SCAN box domain-containing protein</fullName>
    </recommendedName>
</protein>
<dbReference type="Proteomes" id="UP000735302">
    <property type="component" value="Unassembled WGS sequence"/>
</dbReference>
<feature type="compositionally biased region" description="Polar residues" evidence="1">
    <location>
        <begin position="201"/>
        <end position="222"/>
    </location>
</feature>
<dbReference type="PANTHER" id="PTHR46888:SF1">
    <property type="entry name" value="RIBONUCLEASE H"/>
    <property type="match status" value="1"/>
</dbReference>
<dbReference type="PANTHER" id="PTHR46888">
    <property type="entry name" value="ZINC KNUCKLE DOMAINCONTAINING PROTEIN-RELATED"/>
    <property type="match status" value="1"/>
</dbReference>
<sequence>MNSLRTLRDTFTNLLQVDLYLERFEHHATAFGWHETEWASCLGNLLQDETLSVFLSLSPAKGADYQSVKRVLLRRFNCDRNGFKAEFLSVKPQDDEDFGTFINRAKRYFDRWVELSGVTTLEGLSYLICSEIALLACDADFVAYVKDRSPSDMVSLKTVASAHIDATPNKSFCKKHSVSFSAMAEPEPYRPSVRAFDKCNSRSNWPRSQRGVSRSNYPSQGHRSPSSQGYSGSGRSGTSRSPSRDRNRSSFNTRSVGKGQQF</sequence>
<proteinExistence type="predicted"/>
<dbReference type="AlphaFoldDB" id="A0AAV4DWR6"/>
<organism evidence="2 3">
    <name type="scientific">Plakobranchus ocellatus</name>
    <dbReference type="NCBI Taxonomy" id="259542"/>
    <lineage>
        <taxon>Eukaryota</taxon>
        <taxon>Metazoa</taxon>
        <taxon>Spiralia</taxon>
        <taxon>Lophotrochozoa</taxon>
        <taxon>Mollusca</taxon>
        <taxon>Gastropoda</taxon>
        <taxon>Heterobranchia</taxon>
        <taxon>Euthyneura</taxon>
        <taxon>Panpulmonata</taxon>
        <taxon>Sacoglossa</taxon>
        <taxon>Placobranchoidea</taxon>
        <taxon>Plakobranchidae</taxon>
        <taxon>Plakobranchus</taxon>
    </lineage>
</organism>
<evidence type="ECO:0008006" key="4">
    <source>
        <dbReference type="Google" id="ProtNLM"/>
    </source>
</evidence>
<keyword evidence="3" id="KW-1185">Reference proteome</keyword>
<dbReference type="EMBL" id="BLXT01008395">
    <property type="protein sequence ID" value="GFO48472.1"/>
    <property type="molecule type" value="Genomic_DNA"/>
</dbReference>
<evidence type="ECO:0000256" key="1">
    <source>
        <dbReference type="SAM" id="MobiDB-lite"/>
    </source>
</evidence>
<feature type="region of interest" description="Disordered" evidence="1">
    <location>
        <begin position="200"/>
        <end position="262"/>
    </location>
</feature>
<gene>
    <name evidence="2" type="ORF">PoB_007497700</name>
</gene>
<reference evidence="2 3" key="1">
    <citation type="journal article" date="2021" name="Elife">
        <title>Chloroplast acquisition without the gene transfer in kleptoplastic sea slugs, Plakobranchus ocellatus.</title>
        <authorList>
            <person name="Maeda T."/>
            <person name="Takahashi S."/>
            <person name="Yoshida T."/>
            <person name="Shimamura S."/>
            <person name="Takaki Y."/>
            <person name="Nagai Y."/>
            <person name="Toyoda A."/>
            <person name="Suzuki Y."/>
            <person name="Arimoto A."/>
            <person name="Ishii H."/>
            <person name="Satoh N."/>
            <person name="Nishiyama T."/>
            <person name="Hasebe M."/>
            <person name="Maruyama T."/>
            <person name="Minagawa J."/>
            <person name="Obokata J."/>
            <person name="Shigenobu S."/>
        </authorList>
    </citation>
    <scope>NUCLEOTIDE SEQUENCE [LARGE SCALE GENOMIC DNA]</scope>
</reference>